<reference evidence="2 3" key="1">
    <citation type="journal article" date="2009" name="PLoS ONE">
        <title>Methylobacterium genome sequences: a reference blueprint to investigate microbial metabolism of C1 compounds from natural and industrial sources.</title>
        <authorList>
            <person name="Vuilleumier S."/>
            <person name="Chistoserdova L."/>
            <person name="Lee M.-C."/>
            <person name="Bringel F."/>
            <person name="Lajus A."/>
            <person name="Zhou Y."/>
            <person name="Gourion B."/>
            <person name="Barbe V."/>
            <person name="Chang J."/>
            <person name="Cruveiller S."/>
            <person name="Dossat C."/>
            <person name="Gillett W."/>
            <person name="Gruffaz C."/>
            <person name="Haugen E."/>
            <person name="Hourcade E."/>
            <person name="Levy R."/>
            <person name="Mangenot S."/>
            <person name="Muller E."/>
            <person name="Nadalig T."/>
            <person name="Pagni M."/>
            <person name="Penny C."/>
            <person name="Peyraud R."/>
            <person name="Robinson D.G."/>
            <person name="Roche D."/>
            <person name="Rouy Z."/>
            <person name="Saenampechek C."/>
            <person name="Salvignol G."/>
            <person name="Vallenet D."/>
            <person name="Wu Z."/>
            <person name="Marx C.J."/>
            <person name="Vorholt J.A."/>
            <person name="Olson M.V."/>
            <person name="Kaul R."/>
            <person name="Weissenbach J."/>
            <person name="Medigue C."/>
            <person name="Lidstrom M.E."/>
        </authorList>
    </citation>
    <scope>NUCLEOTIDE SEQUENCE [LARGE SCALE GENOMIC DNA]</scope>
    <source>
        <strain evidence="3">ATCC 14718 / DSM 1338 / JCM 2805 / NCIMB 9133 / AM1</strain>
    </source>
</reference>
<dbReference type="OrthoDB" id="273614at2"/>
<protein>
    <submittedName>
        <fullName evidence="2">Uncharacterized protein</fullName>
    </submittedName>
</protein>
<evidence type="ECO:0000313" key="2">
    <source>
        <dbReference type="EMBL" id="ACS39940.1"/>
    </source>
</evidence>
<name>C5APQ5_METEA</name>
<keyword evidence="3" id="KW-1185">Reference proteome</keyword>
<dbReference type="AlphaFoldDB" id="C5APQ5"/>
<dbReference type="KEGG" id="mea:Mex_1p2145"/>
<organism evidence="2 3">
    <name type="scientific">Methylorubrum extorquens (strain ATCC 14718 / DSM 1338 / JCM 2805 / NCIMB 9133 / AM1)</name>
    <name type="common">Methylobacterium extorquens</name>
    <dbReference type="NCBI Taxonomy" id="272630"/>
    <lineage>
        <taxon>Bacteria</taxon>
        <taxon>Pseudomonadati</taxon>
        <taxon>Pseudomonadota</taxon>
        <taxon>Alphaproteobacteria</taxon>
        <taxon>Hyphomicrobiales</taxon>
        <taxon>Methylobacteriaceae</taxon>
        <taxon>Methylorubrum</taxon>
    </lineage>
</organism>
<dbReference type="EMBL" id="CP001510">
    <property type="protein sequence ID" value="ACS39940.1"/>
    <property type="molecule type" value="Genomic_DNA"/>
</dbReference>
<dbReference type="HOGENOM" id="CLU_2617931_0_0_5"/>
<dbReference type="Proteomes" id="UP000009081">
    <property type="component" value="Chromosome"/>
</dbReference>
<evidence type="ECO:0000313" key="3">
    <source>
        <dbReference type="Proteomes" id="UP000009081"/>
    </source>
</evidence>
<accession>C5APQ5</accession>
<feature type="compositionally biased region" description="Low complexity" evidence="1">
    <location>
        <begin position="1"/>
        <end position="32"/>
    </location>
</feature>
<proteinExistence type="predicted"/>
<sequence length="78" mass="8049">MSAIAPKTSLSPAAAASATPWSRPASASPARRTYARHGFACDETATHTGFGRPVEGETWMLPLGETGQALGQAPEHAT</sequence>
<feature type="region of interest" description="Disordered" evidence="1">
    <location>
        <begin position="1"/>
        <end position="78"/>
    </location>
</feature>
<gene>
    <name evidence="2" type="ordered locus">MexAM1_META1p2145</name>
</gene>
<evidence type="ECO:0000256" key="1">
    <source>
        <dbReference type="SAM" id="MobiDB-lite"/>
    </source>
</evidence>